<keyword evidence="2 4" id="KW-0808">Transferase</keyword>
<evidence type="ECO:0000256" key="3">
    <source>
        <dbReference type="ARBA" id="ARBA00023315"/>
    </source>
</evidence>
<gene>
    <name evidence="4" type="ORF">F9L08_26165</name>
</gene>
<dbReference type="SUPFAM" id="SSF55729">
    <property type="entry name" value="Acyl-CoA N-acyltransferases (Nat)"/>
    <property type="match status" value="1"/>
</dbReference>
<evidence type="ECO:0000313" key="5">
    <source>
        <dbReference type="Proteomes" id="UP000481643"/>
    </source>
</evidence>
<keyword evidence="1" id="KW-1277">Toxin-antitoxin system</keyword>
<dbReference type="AlphaFoldDB" id="A0A6L3Y438"/>
<dbReference type="PANTHER" id="PTHR36449:SF1">
    <property type="entry name" value="ACETYLTRANSFERASE"/>
    <property type="match status" value="1"/>
</dbReference>
<evidence type="ECO:0000256" key="2">
    <source>
        <dbReference type="ARBA" id="ARBA00022679"/>
    </source>
</evidence>
<evidence type="ECO:0000313" key="4">
    <source>
        <dbReference type="EMBL" id="KAB2676671.1"/>
    </source>
</evidence>
<reference evidence="4 5" key="1">
    <citation type="submission" date="2019-09" db="EMBL/GenBank/DDBJ databases">
        <title>Taxonomic organization of the family Brucellaceae based on a phylogenomic approach.</title>
        <authorList>
            <person name="Leclercq S."/>
            <person name="Cloeckaert A."/>
            <person name="Zygmunt M.S."/>
        </authorList>
    </citation>
    <scope>NUCLEOTIDE SEQUENCE [LARGE SCALE GENOMIC DNA]</scope>
    <source>
        <strain evidence="4 5">WS1830</strain>
    </source>
</reference>
<accession>A0A6L3Y438</accession>
<organism evidence="4 5">
    <name type="scientific">Brucella tritici</name>
    <dbReference type="NCBI Taxonomy" id="94626"/>
    <lineage>
        <taxon>Bacteria</taxon>
        <taxon>Pseudomonadati</taxon>
        <taxon>Pseudomonadota</taxon>
        <taxon>Alphaproteobacteria</taxon>
        <taxon>Hyphomicrobiales</taxon>
        <taxon>Brucellaceae</taxon>
        <taxon>Brucella/Ochrobactrum group</taxon>
        <taxon>Brucella</taxon>
    </lineage>
</organism>
<name>A0A6L3Y438_9HYPH</name>
<proteinExistence type="predicted"/>
<comment type="caution">
    <text evidence="4">The sequence shown here is derived from an EMBL/GenBank/DDBJ whole genome shotgun (WGS) entry which is preliminary data.</text>
</comment>
<dbReference type="InterPro" id="IPR016181">
    <property type="entry name" value="Acyl_CoA_acyltransferase"/>
</dbReference>
<evidence type="ECO:0000256" key="1">
    <source>
        <dbReference type="ARBA" id="ARBA00022649"/>
    </source>
</evidence>
<dbReference type="PANTHER" id="PTHR36449">
    <property type="entry name" value="ACETYLTRANSFERASE-RELATED"/>
    <property type="match status" value="1"/>
</dbReference>
<keyword evidence="3" id="KW-0012">Acyltransferase</keyword>
<protein>
    <submittedName>
        <fullName evidence="4">GNAT family N-acetyltransferase</fullName>
    </submittedName>
</protein>
<sequence>MVGTTGKPVIELLDTGRHDRSQFSCGVEALDRYLQSQAGQDARRRVAAPYVLLEPLSTTVIGFYTLSNTSVQAAELPPPLVKKLPRYPTLPATLLGRLAVDAKKRGKAFGTLLLLDALCRCLRSETASLAIIVDAKDDMAVSFYERHEFYRLPDQPNRLFKPMAEVEKLFAASTP</sequence>
<dbReference type="Gene3D" id="3.40.630.30">
    <property type="match status" value="1"/>
</dbReference>
<dbReference type="GO" id="GO:0016746">
    <property type="term" value="F:acyltransferase activity"/>
    <property type="evidence" value="ECO:0007669"/>
    <property type="project" value="UniProtKB-KW"/>
</dbReference>
<dbReference type="Proteomes" id="UP000481643">
    <property type="component" value="Unassembled WGS sequence"/>
</dbReference>
<dbReference type="EMBL" id="WBVX01000045">
    <property type="protein sequence ID" value="KAB2676671.1"/>
    <property type="molecule type" value="Genomic_DNA"/>
</dbReference>